<dbReference type="PANTHER" id="PTHR20855:SF3">
    <property type="entry name" value="LD03007P"/>
    <property type="match status" value="1"/>
</dbReference>
<evidence type="ECO:0000256" key="4">
    <source>
        <dbReference type="ARBA" id="ARBA00023136"/>
    </source>
</evidence>
<keyword evidence="2 7" id="KW-0812">Transmembrane</keyword>
<keyword evidence="5" id="KW-0862">Zinc</keyword>
<dbReference type="Proteomes" id="UP000606991">
    <property type="component" value="Unassembled WGS sequence"/>
</dbReference>
<evidence type="ECO:0000313" key="9">
    <source>
        <dbReference type="EMBL" id="PZR81284.1"/>
    </source>
</evidence>
<evidence type="ECO:0000256" key="3">
    <source>
        <dbReference type="ARBA" id="ARBA00022989"/>
    </source>
</evidence>
<dbReference type="EMBL" id="QHBU01000117">
    <property type="protein sequence ID" value="PZR81284.1"/>
    <property type="molecule type" value="Genomic_DNA"/>
</dbReference>
<accession>A0A2W6ACQ1</accession>
<feature type="binding site" evidence="5">
    <location>
        <position position="269"/>
    </location>
    <ligand>
        <name>Zn(2+)</name>
        <dbReference type="ChEBI" id="CHEBI:29105"/>
    </ligand>
</feature>
<feature type="transmembrane region" description="Helical" evidence="7">
    <location>
        <begin position="122"/>
        <end position="142"/>
    </location>
</feature>
<reference evidence="9 10" key="1">
    <citation type="journal article" date="2017" name="Nature">
        <title>Atmospheric trace gases support primary production in Antarctic desert surface soil.</title>
        <authorList>
            <person name="Ji M."/>
            <person name="Greening C."/>
            <person name="Vanwonterghem I."/>
            <person name="Carere C.R."/>
            <person name="Bay S.K."/>
            <person name="Steen J.A."/>
            <person name="Montgomery K."/>
            <person name="Lines T."/>
            <person name="Beardall J."/>
            <person name="van Dorst J."/>
            <person name="Snape I."/>
            <person name="Stott M.B."/>
            <person name="Hugenholtz P."/>
            <person name="Ferrari B.C."/>
        </authorList>
    </citation>
    <scope>NUCLEOTIDE SEQUENCE [LARGE SCALE GENOMIC DNA]</scope>
    <source>
        <strain evidence="9">RRmetagenome_bin12</strain>
    </source>
</reference>
<organism evidence="9 10">
    <name type="scientific">Candidatus Aeolococcus gillhamiae</name>
    <dbReference type="NCBI Taxonomy" id="3127015"/>
    <lineage>
        <taxon>Bacteria</taxon>
        <taxon>Bacillati</taxon>
        <taxon>Candidatus Dormiibacterota</taxon>
        <taxon>Candidatus Dormibacteria</taxon>
        <taxon>Candidatus Aeolococcales</taxon>
        <taxon>Candidatus Aeolococcaceae</taxon>
        <taxon>Candidatus Aeolococcus</taxon>
    </lineage>
</organism>
<comment type="caution">
    <text evidence="9">The sequence shown here is derived from an EMBL/GenBank/DDBJ whole genome shotgun (WGS) entry which is preliminary data.</text>
</comment>
<dbReference type="Proteomes" id="UP000248724">
    <property type="component" value="Unassembled WGS sequence"/>
</dbReference>
<dbReference type="PANTHER" id="PTHR20855">
    <property type="entry name" value="ADIPOR/PROGESTIN RECEPTOR-RELATED"/>
    <property type="match status" value="1"/>
</dbReference>
<dbReference type="AlphaFoldDB" id="A0A2W6ACQ1"/>
<proteinExistence type="predicted"/>
<keyword evidence="5" id="KW-0479">Metal-binding</keyword>
<gene>
    <name evidence="9" type="ORF">DLM65_06160</name>
    <name evidence="8" type="ORF">JF886_11735</name>
</gene>
<evidence type="ECO:0000256" key="6">
    <source>
        <dbReference type="SAM" id="MobiDB-lite"/>
    </source>
</evidence>
<feature type="region of interest" description="Disordered" evidence="6">
    <location>
        <begin position="1"/>
        <end position="46"/>
    </location>
</feature>
<feature type="compositionally biased region" description="Polar residues" evidence="6">
    <location>
        <begin position="15"/>
        <end position="30"/>
    </location>
</feature>
<feature type="binding site" evidence="5">
    <location>
        <position position="140"/>
    </location>
    <ligand>
        <name>Zn(2+)</name>
        <dbReference type="ChEBI" id="CHEBI:29105"/>
    </ligand>
</feature>
<feature type="binding site" evidence="5">
    <location>
        <position position="273"/>
    </location>
    <ligand>
        <name>Zn(2+)</name>
        <dbReference type="ChEBI" id="CHEBI:29105"/>
    </ligand>
</feature>
<evidence type="ECO:0000256" key="5">
    <source>
        <dbReference type="PIRSR" id="PIRSR604254-1"/>
    </source>
</evidence>
<feature type="transmembrane region" description="Helical" evidence="7">
    <location>
        <begin position="268"/>
        <end position="289"/>
    </location>
</feature>
<feature type="transmembrane region" description="Helical" evidence="7">
    <location>
        <begin position="237"/>
        <end position="256"/>
    </location>
</feature>
<dbReference type="InterPro" id="IPR004254">
    <property type="entry name" value="AdipoR/HlyIII-related"/>
</dbReference>
<reference evidence="8 11" key="3">
    <citation type="submission" date="2020-10" db="EMBL/GenBank/DDBJ databases">
        <title>Ca. Dormibacterota MAGs.</title>
        <authorList>
            <person name="Montgomery K."/>
        </authorList>
    </citation>
    <scope>NUCLEOTIDE SEQUENCE [LARGE SCALE GENOMIC DNA]</scope>
    <source>
        <strain evidence="8">SC8812_S17_18</strain>
    </source>
</reference>
<dbReference type="Pfam" id="PF03006">
    <property type="entry name" value="HlyIII"/>
    <property type="match status" value="1"/>
</dbReference>
<protein>
    <submittedName>
        <fullName evidence="8">Hemolysin III family protein</fullName>
    </submittedName>
</protein>
<feature type="transmembrane region" description="Helical" evidence="7">
    <location>
        <begin position="179"/>
        <end position="200"/>
    </location>
</feature>
<evidence type="ECO:0000256" key="1">
    <source>
        <dbReference type="ARBA" id="ARBA00004141"/>
    </source>
</evidence>
<evidence type="ECO:0000256" key="7">
    <source>
        <dbReference type="SAM" id="Phobius"/>
    </source>
</evidence>
<dbReference type="GO" id="GO:0046872">
    <property type="term" value="F:metal ion binding"/>
    <property type="evidence" value="ECO:0007669"/>
    <property type="project" value="UniProtKB-KW"/>
</dbReference>
<feature type="transmembrane region" description="Helical" evidence="7">
    <location>
        <begin position="212"/>
        <end position="231"/>
    </location>
</feature>
<dbReference type="GO" id="GO:0016020">
    <property type="term" value="C:membrane"/>
    <property type="evidence" value="ECO:0007669"/>
    <property type="project" value="UniProtKB-SubCell"/>
</dbReference>
<evidence type="ECO:0000256" key="2">
    <source>
        <dbReference type="ARBA" id="ARBA00022692"/>
    </source>
</evidence>
<feature type="transmembrane region" description="Helical" evidence="7">
    <location>
        <begin position="95"/>
        <end position="116"/>
    </location>
</feature>
<comment type="subcellular location">
    <subcellularLocation>
        <location evidence="1">Membrane</location>
        <topology evidence="1">Multi-pass membrane protein</topology>
    </subcellularLocation>
</comment>
<name>A0A2W6ACQ1_9BACT</name>
<dbReference type="EMBL" id="JAEKNS010000122">
    <property type="protein sequence ID" value="MBJ7595505.1"/>
    <property type="molecule type" value="Genomic_DNA"/>
</dbReference>
<feature type="transmembrane region" description="Helical" evidence="7">
    <location>
        <begin position="154"/>
        <end position="173"/>
    </location>
</feature>
<evidence type="ECO:0000313" key="8">
    <source>
        <dbReference type="EMBL" id="MBJ7595505.1"/>
    </source>
</evidence>
<keyword evidence="4 7" id="KW-0472">Membrane</keyword>
<evidence type="ECO:0000313" key="11">
    <source>
        <dbReference type="Proteomes" id="UP000606991"/>
    </source>
</evidence>
<keyword evidence="3 7" id="KW-1133">Transmembrane helix</keyword>
<accession>A0A934N068</accession>
<reference evidence="9" key="2">
    <citation type="submission" date="2018-05" db="EMBL/GenBank/DDBJ databases">
        <authorList>
            <person name="Ferrari B."/>
        </authorList>
    </citation>
    <scope>NUCLEOTIDE SEQUENCE</scope>
    <source>
        <strain evidence="9">RRmetagenome_bin12</strain>
    </source>
</reference>
<evidence type="ECO:0000313" key="10">
    <source>
        <dbReference type="Proteomes" id="UP000248724"/>
    </source>
</evidence>
<sequence length="294" mass="31558">MSRTRVPGASRSRAKSTVSTAQPFGQQPSRGRTRPHTIPCATRAAARSGRRPAWAITPVRLGWPERRREGGTRRLVQAQQTSNARRPRLRGWSHLVAAGPWAVGTVVLVALAGGHPARQAGLALYGAASVWLFGVSGVYHVVTWSPRRRAILRRLDHANIFVLVAATYTPLMLTLTSRAWGISIVTIVWVLAAAGIGVSLSRVVMPRGVLAGLYLLLGWVSVVAMPVIAAAVGVDGLLLLLGAGVLYSAGAVAYALRRPTLAPGWFGYHELFHALVIAANALFFVFMVVEVVHH</sequence>